<organism evidence="3 4">
    <name type="scientific">Zingiber officinale</name>
    <name type="common">Ginger</name>
    <name type="synonym">Amomum zingiber</name>
    <dbReference type="NCBI Taxonomy" id="94328"/>
    <lineage>
        <taxon>Eukaryota</taxon>
        <taxon>Viridiplantae</taxon>
        <taxon>Streptophyta</taxon>
        <taxon>Embryophyta</taxon>
        <taxon>Tracheophyta</taxon>
        <taxon>Spermatophyta</taxon>
        <taxon>Magnoliopsida</taxon>
        <taxon>Liliopsida</taxon>
        <taxon>Zingiberales</taxon>
        <taxon>Zingiberaceae</taxon>
        <taxon>Zingiber</taxon>
    </lineage>
</organism>
<feature type="domain" description="BSD" evidence="2">
    <location>
        <begin position="175"/>
        <end position="205"/>
    </location>
</feature>
<dbReference type="EMBL" id="JACMSC010000002">
    <property type="protein sequence ID" value="KAG6534096.1"/>
    <property type="molecule type" value="Genomic_DNA"/>
</dbReference>
<evidence type="ECO:0000256" key="1">
    <source>
        <dbReference type="SAM" id="MobiDB-lite"/>
    </source>
</evidence>
<sequence length="335" mass="37533">MDLWQKAKVFAEEAAKRSQEISKEAAKRSQELTQGAARFSQEFVSETAKKSKEMAAEAAKKADLIRSEALRAADQIKSIAVDIPIPIASALVPGSSAAVAHDPASDLDRFGLTQELKEFVQGLHISTFRDFPMQDEPEPDISTIPASSNVRQDLNEWQARHATLVLSTVKVFEYEISKFRYELCPRYMKERKFWHIYFSLVDSHVAPYEKTFMEESKKKAEQKQLESVKENPATFPSTTAQAKETNLQKTSTSKMPEDLDVFLLGDLGSDEEGFVILGYVVAGYNFCSHLYTVTDDGNDDLDDEFSKIGSTSESNDRFCFGNIVLCSYAPANRCN</sequence>
<reference evidence="3 4" key="1">
    <citation type="submission" date="2020-08" db="EMBL/GenBank/DDBJ databases">
        <title>Plant Genome Project.</title>
        <authorList>
            <person name="Zhang R.-G."/>
        </authorList>
    </citation>
    <scope>NUCLEOTIDE SEQUENCE [LARGE SCALE GENOMIC DNA]</scope>
    <source>
        <tissue evidence="3">Rhizome</tissue>
    </source>
</reference>
<dbReference type="PANTHER" id="PTHR31923">
    <property type="entry name" value="BSD DOMAIN-CONTAINING PROTEIN"/>
    <property type="match status" value="1"/>
</dbReference>
<dbReference type="InterPro" id="IPR005607">
    <property type="entry name" value="BSD_dom"/>
</dbReference>
<proteinExistence type="predicted"/>
<dbReference type="SUPFAM" id="SSF140383">
    <property type="entry name" value="BSD domain-like"/>
    <property type="match status" value="1"/>
</dbReference>
<dbReference type="Proteomes" id="UP000734854">
    <property type="component" value="Unassembled WGS sequence"/>
</dbReference>
<dbReference type="PANTHER" id="PTHR31923:SF1">
    <property type="entry name" value="BSD DOMAIN-CONTAINING PROTEIN"/>
    <property type="match status" value="1"/>
</dbReference>
<accession>A0A8J5I5R8</accession>
<dbReference type="Pfam" id="PF03909">
    <property type="entry name" value="BSD"/>
    <property type="match status" value="1"/>
</dbReference>
<evidence type="ECO:0000313" key="4">
    <source>
        <dbReference type="Proteomes" id="UP000734854"/>
    </source>
</evidence>
<dbReference type="PROSITE" id="PS50858">
    <property type="entry name" value="BSD"/>
    <property type="match status" value="1"/>
</dbReference>
<dbReference type="Gene3D" id="1.10.3970.10">
    <property type="entry name" value="BSD domain"/>
    <property type="match status" value="1"/>
</dbReference>
<keyword evidence="4" id="KW-1185">Reference proteome</keyword>
<protein>
    <recommendedName>
        <fullName evidence="2">BSD domain-containing protein</fullName>
    </recommendedName>
</protein>
<evidence type="ECO:0000259" key="2">
    <source>
        <dbReference type="PROSITE" id="PS50858"/>
    </source>
</evidence>
<dbReference type="AlphaFoldDB" id="A0A8J5I5R8"/>
<evidence type="ECO:0000313" key="3">
    <source>
        <dbReference type="EMBL" id="KAG6534096.1"/>
    </source>
</evidence>
<name>A0A8J5I5R8_ZINOF</name>
<feature type="compositionally biased region" description="Polar residues" evidence="1">
    <location>
        <begin position="234"/>
        <end position="250"/>
    </location>
</feature>
<dbReference type="InterPro" id="IPR035925">
    <property type="entry name" value="BSD_dom_sf"/>
</dbReference>
<feature type="region of interest" description="Disordered" evidence="1">
    <location>
        <begin position="223"/>
        <end position="250"/>
    </location>
</feature>
<gene>
    <name evidence="3" type="ORF">ZIOFF_007980</name>
</gene>
<dbReference type="SMART" id="SM00751">
    <property type="entry name" value="BSD"/>
    <property type="match status" value="1"/>
</dbReference>
<comment type="caution">
    <text evidence="3">The sequence shown here is derived from an EMBL/GenBank/DDBJ whole genome shotgun (WGS) entry which is preliminary data.</text>
</comment>